<reference evidence="3" key="1">
    <citation type="journal article" date="2020" name="mSystems">
        <title>Genome- and Community-Level Interaction Insights into Carbon Utilization and Element Cycling Functions of Hydrothermarchaeota in Hydrothermal Sediment.</title>
        <authorList>
            <person name="Zhou Z."/>
            <person name="Liu Y."/>
            <person name="Xu W."/>
            <person name="Pan J."/>
            <person name="Luo Z.H."/>
            <person name="Li M."/>
        </authorList>
    </citation>
    <scope>NUCLEOTIDE SEQUENCE [LARGE SCALE GENOMIC DNA]</scope>
    <source>
        <strain evidence="3">SpSt-479</strain>
    </source>
</reference>
<evidence type="ECO:0000256" key="2">
    <source>
        <dbReference type="SAM" id="Phobius"/>
    </source>
</evidence>
<accession>A0A7V2ZL53</accession>
<keyword evidence="2" id="KW-0812">Transmembrane</keyword>
<keyword evidence="1" id="KW-0175">Coiled coil</keyword>
<protein>
    <submittedName>
        <fullName evidence="3">Zf-HC2 domain-containing protein</fullName>
    </submittedName>
</protein>
<keyword evidence="2" id="KW-0472">Membrane</keyword>
<sequence>MNNNLYDIEMLSAYLDGELSPKEKIYIEEKIKSSLELQRKLNELKKLKSVTSESKPLLEESFYFEERLMASLNSSKNNSDKLKKLIPVFSFSGLAIVLIFVLSINPAFIKNIIEEQKGNLADFYKANLKPLLYAANLSSEDIFNFALNEELPLDPSNSQILKLSYDQTGKEYFEIKQNSEARSKNNFDNFVNALELNEQERSQMDSLLKVYSEKISSQILVSDRNAIAINPNIWNLRKAVLADIIAFAKRHGNENFQKIAPVDKIPLADKNIVWLEKVKTQSPKDFIIVTPDTVFSTEINIDLAELNYDLKKLTEEVNQTGNEKQKHRVFFKFQTDSSIAQLKDKVKSDQNFKVFVHSNGVQVHLEKIEIPDVELPNFDSIASIISEATRNFSVVNVAPPPVPEVPVSKNYQIRKENSFNSSIKNREVNIDSVIEENNRRIELNNKRRQSNNKLYNDSSSNEIKIMVDSLIIRQNEELRKQIEQLRKEIEKFRQDMQNLKNKEKIEEYEEIIKMLEDQIEI</sequence>
<feature type="coiled-coil region" evidence="1">
    <location>
        <begin position="296"/>
        <end position="323"/>
    </location>
</feature>
<feature type="coiled-coil region" evidence="1">
    <location>
        <begin position="468"/>
        <end position="518"/>
    </location>
</feature>
<organism evidence="3">
    <name type="scientific">Ignavibacterium album</name>
    <dbReference type="NCBI Taxonomy" id="591197"/>
    <lineage>
        <taxon>Bacteria</taxon>
        <taxon>Pseudomonadati</taxon>
        <taxon>Ignavibacteriota</taxon>
        <taxon>Ignavibacteria</taxon>
        <taxon>Ignavibacteriales</taxon>
        <taxon>Ignavibacteriaceae</taxon>
        <taxon>Ignavibacterium</taxon>
    </lineage>
</organism>
<evidence type="ECO:0000313" key="3">
    <source>
        <dbReference type="EMBL" id="HFI91987.1"/>
    </source>
</evidence>
<comment type="caution">
    <text evidence="3">The sequence shown here is derived from an EMBL/GenBank/DDBJ whole genome shotgun (WGS) entry which is preliminary data.</text>
</comment>
<keyword evidence="2" id="KW-1133">Transmembrane helix</keyword>
<dbReference type="AlphaFoldDB" id="A0A7V2ZL53"/>
<feature type="transmembrane region" description="Helical" evidence="2">
    <location>
        <begin position="85"/>
        <end position="104"/>
    </location>
</feature>
<gene>
    <name evidence="3" type="ORF">ENS31_10755</name>
</gene>
<evidence type="ECO:0000256" key="1">
    <source>
        <dbReference type="SAM" id="Coils"/>
    </source>
</evidence>
<dbReference type="EMBL" id="DSUJ01000008">
    <property type="protein sequence ID" value="HFI91987.1"/>
    <property type="molecule type" value="Genomic_DNA"/>
</dbReference>
<proteinExistence type="predicted"/>
<name>A0A7V2ZL53_9BACT</name>